<feature type="compositionally biased region" description="Basic residues" evidence="1">
    <location>
        <begin position="529"/>
        <end position="539"/>
    </location>
</feature>
<accession>A0A6A6ZME5</accession>
<evidence type="ECO:0000313" key="4">
    <source>
        <dbReference type="Proteomes" id="UP000799424"/>
    </source>
</evidence>
<dbReference type="PROSITE" id="PS51212">
    <property type="entry name" value="WSC"/>
    <property type="match status" value="1"/>
</dbReference>
<dbReference type="PANTHER" id="PTHR43662">
    <property type="match status" value="1"/>
</dbReference>
<dbReference type="EMBL" id="MU006235">
    <property type="protein sequence ID" value="KAF2822058.1"/>
    <property type="molecule type" value="Genomic_DNA"/>
</dbReference>
<dbReference type="AlphaFoldDB" id="A0A6A6ZME5"/>
<dbReference type="OrthoDB" id="74764at2759"/>
<sequence>MGFHTKLYLALSMAGYSDAFFRMACPGRVVRDRVDPIVNPGKVATHVHTVSGGSGFKANMTFADARASKCSSCEIKEDMSNYWTPTLYVHMKDDTFKPVPVAGDPDDVQGGMTVYYIQRPDPPAEKLKAYPEGFRMLAGDTNKRSAGANDLATKAISFTCIGSNKAETNNIPDYKCPGGLRAQVFFPNCWNGKDVNSPDHKSHMSYPNSHTYDTGPCPADFPVHMISVFYEILYDTPLFDDQWDGDKHPFVFANGDPTGYSLHGDFLNGWDIKVFQNAVDTCKADSGNVGECAAVTMYQKEENWQCRMSTSIKEETGGTLKKLPGCNPVTNGPDPAPSGPCDDGVTFGPNPPNYVDLTQSKKWEYAGCGSGGENGERAFKNGTTESDSMTVQKCVEFCDATGMPYAGVENHKECFCADKLNPQFAPKDGIMGRCFFKCAGDSAQTCGGYGALSIYHKCEDDKQCKNVDLYKPAASPMVAGSSGTLESERKDSVLDSEPSDTKTPAVFSPNSPSARRSSSGLTRAMQTKMARRRVRQTWT</sequence>
<feature type="compositionally biased region" description="Low complexity" evidence="1">
    <location>
        <begin position="508"/>
        <end position="519"/>
    </location>
</feature>
<dbReference type="SMART" id="SM00321">
    <property type="entry name" value="WSC"/>
    <property type="match status" value="1"/>
</dbReference>
<gene>
    <name evidence="3" type="ORF">CC86DRAFT_95072</name>
</gene>
<feature type="domain" description="WSC" evidence="2">
    <location>
        <begin position="362"/>
        <end position="458"/>
    </location>
</feature>
<dbReference type="Pfam" id="PF01822">
    <property type="entry name" value="WSC"/>
    <property type="match status" value="1"/>
</dbReference>
<organism evidence="3 4">
    <name type="scientific">Ophiobolus disseminans</name>
    <dbReference type="NCBI Taxonomy" id="1469910"/>
    <lineage>
        <taxon>Eukaryota</taxon>
        <taxon>Fungi</taxon>
        <taxon>Dikarya</taxon>
        <taxon>Ascomycota</taxon>
        <taxon>Pezizomycotina</taxon>
        <taxon>Dothideomycetes</taxon>
        <taxon>Pleosporomycetidae</taxon>
        <taxon>Pleosporales</taxon>
        <taxon>Pleosporineae</taxon>
        <taxon>Phaeosphaeriaceae</taxon>
        <taxon>Ophiobolus</taxon>
    </lineage>
</organism>
<dbReference type="PANTHER" id="PTHR43662:SF3">
    <property type="entry name" value="DOMAIN PROTEIN, PUTATIVE (AFU_ORTHOLOGUE AFUA_6G11970)-RELATED"/>
    <property type="match status" value="1"/>
</dbReference>
<protein>
    <submittedName>
        <fullName evidence="3">WSC-domain-containing protein</fullName>
    </submittedName>
</protein>
<keyword evidence="4" id="KW-1185">Reference proteome</keyword>
<feature type="region of interest" description="Disordered" evidence="1">
    <location>
        <begin position="476"/>
        <end position="539"/>
    </location>
</feature>
<evidence type="ECO:0000259" key="2">
    <source>
        <dbReference type="PROSITE" id="PS51212"/>
    </source>
</evidence>
<evidence type="ECO:0000256" key="1">
    <source>
        <dbReference type="SAM" id="MobiDB-lite"/>
    </source>
</evidence>
<dbReference type="InterPro" id="IPR018535">
    <property type="entry name" value="DUF1996"/>
</dbReference>
<dbReference type="Proteomes" id="UP000799424">
    <property type="component" value="Unassembled WGS sequence"/>
</dbReference>
<evidence type="ECO:0000313" key="3">
    <source>
        <dbReference type="EMBL" id="KAF2822058.1"/>
    </source>
</evidence>
<reference evidence="3" key="1">
    <citation type="journal article" date="2020" name="Stud. Mycol.">
        <title>101 Dothideomycetes genomes: a test case for predicting lifestyles and emergence of pathogens.</title>
        <authorList>
            <person name="Haridas S."/>
            <person name="Albert R."/>
            <person name="Binder M."/>
            <person name="Bloem J."/>
            <person name="Labutti K."/>
            <person name="Salamov A."/>
            <person name="Andreopoulos B."/>
            <person name="Baker S."/>
            <person name="Barry K."/>
            <person name="Bills G."/>
            <person name="Bluhm B."/>
            <person name="Cannon C."/>
            <person name="Castanera R."/>
            <person name="Culley D."/>
            <person name="Daum C."/>
            <person name="Ezra D."/>
            <person name="Gonzalez J."/>
            <person name="Henrissat B."/>
            <person name="Kuo A."/>
            <person name="Liang C."/>
            <person name="Lipzen A."/>
            <person name="Lutzoni F."/>
            <person name="Magnuson J."/>
            <person name="Mondo S."/>
            <person name="Nolan M."/>
            <person name="Ohm R."/>
            <person name="Pangilinan J."/>
            <person name="Park H.-J."/>
            <person name="Ramirez L."/>
            <person name="Alfaro M."/>
            <person name="Sun H."/>
            <person name="Tritt A."/>
            <person name="Yoshinaga Y."/>
            <person name="Zwiers L.-H."/>
            <person name="Turgeon B."/>
            <person name="Goodwin S."/>
            <person name="Spatafora J."/>
            <person name="Crous P."/>
            <person name="Grigoriev I."/>
        </authorList>
    </citation>
    <scope>NUCLEOTIDE SEQUENCE</scope>
    <source>
        <strain evidence="3">CBS 113818</strain>
    </source>
</reference>
<dbReference type="InterPro" id="IPR002889">
    <property type="entry name" value="WSC_carb-bd"/>
</dbReference>
<dbReference type="Pfam" id="PF09362">
    <property type="entry name" value="DUF1996"/>
    <property type="match status" value="1"/>
</dbReference>
<name>A0A6A6ZME5_9PLEO</name>
<proteinExistence type="predicted"/>